<organism evidence="1 2">
    <name type="scientific">Aphanothece sacrum FPU1</name>
    <dbReference type="NCBI Taxonomy" id="1920663"/>
    <lineage>
        <taxon>Bacteria</taxon>
        <taxon>Bacillati</taxon>
        <taxon>Cyanobacteriota</taxon>
        <taxon>Cyanophyceae</taxon>
        <taxon>Oscillatoriophycideae</taxon>
        <taxon>Chroococcales</taxon>
        <taxon>Aphanothecaceae</taxon>
        <taxon>Aphanothece</taxon>
    </lineage>
</organism>
<dbReference type="Proteomes" id="UP000287247">
    <property type="component" value="Unassembled WGS sequence"/>
</dbReference>
<dbReference type="AlphaFoldDB" id="A0A401IMD4"/>
<accession>A0A401IMD4</accession>
<proteinExistence type="predicted"/>
<evidence type="ECO:0000313" key="1">
    <source>
        <dbReference type="EMBL" id="GBF82409.1"/>
    </source>
</evidence>
<dbReference type="OrthoDB" id="531397at2"/>
<protein>
    <submittedName>
        <fullName evidence="1">Uncharacterized protein</fullName>
    </submittedName>
</protein>
<sequence>MISLADAEDLAINFVMEEWELPSQEKDWFVVLNSRTIPDRWWYIVEIAIKDLPDKWVIQVYEDGECDPCYTFSSPFSQVEISAKLEELPSNLAMVLKKERSGYL</sequence>
<keyword evidence="2" id="KW-1185">Reference proteome</keyword>
<name>A0A401IMD4_APHSA</name>
<comment type="caution">
    <text evidence="1">The sequence shown here is derived from an EMBL/GenBank/DDBJ whole genome shotgun (WGS) entry which is preliminary data.</text>
</comment>
<evidence type="ECO:0000313" key="2">
    <source>
        <dbReference type="Proteomes" id="UP000287247"/>
    </source>
</evidence>
<gene>
    <name evidence="1" type="ORF">AsFPU1_3838</name>
</gene>
<reference evidence="2" key="1">
    <citation type="submission" date="2017-05" db="EMBL/GenBank/DDBJ databases">
        <title>Physiological properties and genetic analysis related to exopolysaccharide production of fresh-water unicellular cyanobacterium Aphanothece sacrum, Suizenji Nori, that has been cultured as a food source in Japan.</title>
        <authorList>
            <person name="Kanesaki Y."/>
            <person name="Yoshikawa S."/>
            <person name="Ohki K."/>
        </authorList>
    </citation>
    <scope>NUCLEOTIDE SEQUENCE [LARGE SCALE GENOMIC DNA]</scope>
    <source>
        <strain evidence="2">FPU1</strain>
    </source>
</reference>
<dbReference type="RefSeq" id="WP_124973167.1">
    <property type="nucleotide sequence ID" value="NZ_BDQK01000016.1"/>
</dbReference>
<dbReference type="EMBL" id="BDQK01000016">
    <property type="protein sequence ID" value="GBF82409.1"/>
    <property type="molecule type" value="Genomic_DNA"/>
</dbReference>